<keyword evidence="2" id="KW-0732">Signal</keyword>
<feature type="compositionally biased region" description="Basic and acidic residues" evidence="1">
    <location>
        <begin position="223"/>
        <end position="235"/>
    </location>
</feature>
<evidence type="ECO:0000256" key="2">
    <source>
        <dbReference type="SAM" id="SignalP"/>
    </source>
</evidence>
<proteinExistence type="predicted"/>
<sequence>MMHSMLFTALLTGLIYPTAAAAGTVDSNGIRVGSNTVTCRVDAGSGGGNGTNTATSYTWAFFWKYITNGADPVPTNGGLAWMLPAFSDTKHLVNCSVTSSRNTSAQSGSDEYLVTGGVPSVTHKILGMPVGDGEFGFGSLKSGNRSSGFTFWPNLDNTSSFSWGTPHNRSESKSYDRPEISTGFHDDQLWSSCWVFYGAYNDRSDGKAPSLKCEPRRPARQVEGLRRPDERGGSCEVDCDCRCGNHNRTERRPDPEDCGPARQGVGSSRGGCGTACGEYPGSGCGEDDYRNPQRPSESESCTPAPESGCDCATGYGNDVEDCAGCEQYTPHSTGELSDPDACVSDCQTGEDDSGECCGEGGAYADMEDNPDDCCVEGLAENCLGGSDDSRGEYDRSRWIAGFVKEGAP</sequence>
<feature type="chain" id="PRO_5043042894" description="Ig-like domain-containing protein" evidence="2">
    <location>
        <begin position="22"/>
        <end position="408"/>
    </location>
</feature>
<evidence type="ECO:0008006" key="5">
    <source>
        <dbReference type="Google" id="ProtNLM"/>
    </source>
</evidence>
<evidence type="ECO:0000256" key="1">
    <source>
        <dbReference type="SAM" id="MobiDB-lite"/>
    </source>
</evidence>
<evidence type="ECO:0000313" key="4">
    <source>
        <dbReference type="Proteomes" id="UP001304895"/>
    </source>
</evidence>
<reference evidence="3" key="1">
    <citation type="journal article" date="2023" name="Mol. Phylogenet. Evol.">
        <title>Genome-scale phylogeny and comparative genomics of the fungal order Sordariales.</title>
        <authorList>
            <person name="Hensen N."/>
            <person name="Bonometti L."/>
            <person name="Westerberg I."/>
            <person name="Brannstrom I.O."/>
            <person name="Guillou S."/>
            <person name="Cros-Aarteil S."/>
            <person name="Calhoun S."/>
            <person name="Haridas S."/>
            <person name="Kuo A."/>
            <person name="Mondo S."/>
            <person name="Pangilinan J."/>
            <person name="Riley R."/>
            <person name="LaButti K."/>
            <person name="Andreopoulos B."/>
            <person name="Lipzen A."/>
            <person name="Chen C."/>
            <person name="Yan M."/>
            <person name="Daum C."/>
            <person name="Ng V."/>
            <person name="Clum A."/>
            <person name="Steindorff A."/>
            <person name="Ohm R.A."/>
            <person name="Martin F."/>
            <person name="Silar P."/>
            <person name="Natvig D.O."/>
            <person name="Lalanne C."/>
            <person name="Gautier V."/>
            <person name="Ament-Velasquez S.L."/>
            <person name="Kruys A."/>
            <person name="Hutchinson M.I."/>
            <person name="Powell A.J."/>
            <person name="Barry K."/>
            <person name="Miller A.N."/>
            <person name="Grigoriev I.V."/>
            <person name="Debuchy R."/>
            <person name="Gladieux P."/>
            <person name="Hiltunen Thoren M."/>
            <person name="Johannesson H."/>
        </authorList>
    </citation>
    <scope>NUCLEOTIDE SEQUENCE</scope>
    <source>
        <strain evidence="3">CBS 123565</strain>
    </source>
</reference>
<organism evidence="3 4">
    <name type="scientific">Trichocladium antarcticum</name>
    <dbReference type="NCBI Taxonomy" id="1450529"/>
    <lineage>
        <taxon>Eukaryota</taxon>
        <taxon>Fungi</taxon>
        <taxon>Dikarya</taxon>
        <taxon>Ascomycota</taxon>
        <taxon>Pezizomycotina</taxon>
        <taxon>Sordariomycetes</taxon>
        <taxon>Sordariomycetidae</taxon>
        <taxon>Sordariales</taxon>
        <taxon>Chaetomiaceae</taxon>
        <taxon>Trichocladium</taxon>
    </lineage>
</organism>
<feature type="region of interest" description="Disordered" evidence="1">
    <location>
        <begin position="205"/>
        <end position="235"/>
    </location>
</feature>
<dbReference type="Proteomes" id="UP001304895">
    <property type="component" value="Unassembled WGS sequence"/>
</dbReference>
<dbReference type="EMBL" id="MU853406">
    <property type="protein sequence ID" value="KAK4135282.1"/>
    <property type="molecule type" value="Genomic_DNA"/>
</dbReference>
<gene>
    <name evidence="3" type="ORF">BT67DRAFT_433413</name>
</gene>
<keyword evidence="4" id="KW-1185">Reference proteome</keyword>
<dbReference type="AlphaFoldDB" id="A0AAN6ULK0"/>
<reference evidence="3" key="2">
    <citation type="submission" date="2023-05" db="EMBL/GenBank/DDBJ databases">
        <authorList>
            <consortium name="Lawrence Berkeley National Laboratory"/>
            <person name="Steindorff A."/>
            <person name="Hensen N."/>
            <person name="Bonometti L."/>
            <person name="Westerberg I."/>
            <person name="Brannstrom I.O."/>
            <person name="Guillou S."/>
            <person name="Cros-Aarteil S."/>
            <person name="Calhoun S."/>
            <person name="Haridas S."/>
            <person name="Kuo A."/>
            <person name="Mondo S."/>
            <person name="Pangilinan J."/>
            <person name="Riley R."/>
            <person name="Labutti K."/>
            <person name="Andreopoulos B."/>
            <person name="Lipzen A."/>
            <person name="Chen C."/>
            <person name="Yanf M."/>
            <person name="Daum C."/>
            <person name="Ng V."/>
            <person name="Clum A."/>
            <person name="Ohm R."/>
            <person name="Martin F."/>
            <person name="Silar P."/>
            <person name="Natvig D."/>
            <person name="Lalanne C."/>
            <person name="Gautier V."/>
            <person name="Ament-Velasquez S.L."/>
            <person name="Kruys A."/>
            <person name="Hutchinson M.I."/>
            <person name="Powell A.J."/>
            <person name="Barry K."/>
            <person name="Miller A.N."/>
            <person name="Grigoriev I.V."/>
            <person name="Debuchy R."/>
            <person name="Gladieux P."/>
            <person name="Thoren M.H."/>
            <person name="Johannesson H."/>
        </authorList>
    </citation>
    <scope>NUCLEOTIDE SEQUENCE</scope>
    <source>
        <strain evidence="3">CBS 123565</strain>
    </source>
</reference>
<name>A0AAN6ULK0_9PEZI</name>
<evidence type="ECO:0000313" key="3">
    <source>
        <dbReference type="EMBL" id="KAK4135282.1"/>
    </source>
</evidence>
<feature type="signal peptide" evidence="2">
    <location>
        <begin position="1"/>
        <end position="21"/>
    </location>
</feature>
<feature type="region of interest" description="Disordered" evidence="1">
    <location>
        <begin position="287"/>
        <end position="306"/>
    </location>
</feature>
<accession>A0AAN6ULK0</accession>
<feature type="region of interest" description="Disordered" evidence="1">
    <location>
        <begin position="249"/>
        <end position="271"/>
    </location>
</feature>
<protein>
    <recommendedName>
        <fullName evidence="5">Ig-like domain-containing protein</fullName>
    </recommendedName>
</protein>
<comment type="caution">
    <text evidence="3">The sequence shown here is derived from an EMBL/GenBank/DDBJ whole genome shotgun (WGS) entry which is preliminary data.</text>
</comment>